<dbReference type="GO" id="GO:0000447">
    <property type="term" value="P:endonucleolytic cleavage in ITS1 to separate SSU-rRNA from 5.8S rRNA and LSU-rRNA from tricistronic rRNA transcript (SSU-rRNA, 5.8S rRNA, LSU-rRNA)"/>
    <property type="evidence" value="ECO:0007669"/>
    <property type="project" value="TreeGrafter"/>
</dbReference>
<feature type="compositionally biased region" description="Basic residues" evidence="6">
    <location>
        <begin position="347"/>
        <end position="356"/>
    </location>
</feature>
<feature type="region of interest" description="Disordered" evidence="6">
    <location>
        <begin position="296"/>
        <end position="375"/>
    </location>
</feature>
<keyword evidence="3 5" id="KW-0690">Ribosome biogenesis</keyword>
<feature type="compositionally biased region" description="Gly residues" evidence="6">
    <location>
        <begin position="357"/>
        <end position="375"/>
    </location>
</feature>
<comment type="caution">
    <text evidence="7">The sequence shown here is derived from an EMBL/GenBank/DDBJ whole genome shotgun (WGS) entry which is preliminary data.</text>
</comment>
<evidence type="ECO:0000313" key="8">
    <source>
        <dbReference type="Proteomes" id="UP000291343"/>
    </source>
</evidence>
<evidence type="ECO:0000256" key="1">
    <source>
        <dbReference type="ARBA" id="ARBA00004123"/>
    </source>
</evidence>
<dbReference type="Proteomes" id="UP000291343">
    <property type="component" value="Unassembled WGS sequence"/>
</dbReference>
<sequence length="375" mass="41786">MDLVAAAFEKIEKEKEKYKPITVTKLIDLDYYPGNLLAIDTNELDKNQLKSNTEKYLLNLARDNTQLLLNKIWELPAEKQEEAVVVKLPKQNNYVLPREKHIPKPRPLTKWEAFAKEKGLQKKKKVKVTWDDILKKWVPVHGFKKAVSEKDKNWLIEVPQNADPYEDQFEKKATAKKERVAKNEFSRLRNIAASHNIKVPNMGILTSDKLSSTELKTAEGVAKLSTASLGKFQPRLRKEKENVKQKNIPGVQKRKIMVVPAAVEKASNLEILDGILNKKPKLDVDKAVNKQIFVEQQQRAQEKKNEKPKGKGKRKGHAKGGGAGGGAGAKGGGSKGKKSAMIASKIGKVKGKRKHGGSAGGKKVGKRYSGGGKRR</sequence>
<name>A0A482X5H3_LAOST</name>
<dbReference type="PANTHER" id="PTHR17602">
    <property type="entry name" value="RIBOSOME BIOGENESIS REGULATORY PROTEIN"/>
    <property type="match status" value="1"/>
</dbReference>
<dbReference type="PANTHER" id="PTHR17602:SF4">
    <property type="entry name" value="RIBOSOME BIOGENESIS REGULATORY PROTEIN HOMOLOG"/>
    <property type="match status" value="1"/>
</dbReference>
<organism evidence="7 8">
    <name type="scientific">Laodelphax striatellus</name>
    <name type="common">Small brown planthopper</name>
    <name type="synonym">Delphax striatella</name>
    <dbReference type="NCBI Taxonomy" id="195883"/>
    <lineage>
        <taxon>Eukaryota</taxon>
        <taxon>Metazoa</taxon>
        <taxon>Ecdysozoa</taxon>
        <taxon>Arthropoda</taxon>
        <taxon>Hexapoda</taxon>
        <taxon>Insecta</taxon>
        <taxon>Pterygota</taxon>
        <taxon>Neoptera</taxon>
        <taxon>Paraneoptera</taxon>
        <taxon>Hemiptera</taxon>
        <taxon>Auchenorrhyncha</taxon>
        <taxon>Fulgoroidea</taxon>
        <taxon>Delphacidae</taxon>
        <taxon>Criomorphinae</taxon>
        <taxon>Laodelphax</taxon>
    </lineage>
</organism>
<dbReference type="GO" id="GO:0030687">
    <property type="term" value="C:preribosome, large subunit precursor"/>
    <property type="evidence" value="ECO:0007669"/>
    <property type="project" value="TreeGrafter"/>
</dbReference>
<feature type="compositionally biased region" description="Basic and acidic residues" evidence="6">
    <location>
        <begin position="300"/>
        <end position="309"/>
    </location>
</feature>
<dbReference type="AlphaFoldDB" id="A0A482X5H3"/>
<dbReference type="InterPro" id="IPR007023">
    <property type="entry name" value="Ribosom_reg"/>
</dbReference>
<evidence type="ECO:0000256" key="2">
    <source>
        <dbReference type="ARBA" id="ARBA00010077"/>
    </source>
</evidence>
<dbReference type="SMR" id="A0A482X5H3"/>
<evidence type="ECO:0000256" key="6">
    <source>
        <dbReference type="SAM" id="MobiDB-lite"/>
    </source>
</evidence>
<evidence type="ECO:0000256" key="5">
    <source>
        <dbReference type="RuleBase" id="RU364132"/>
    </source>
</evidence>
<dbReference type="Pfam" id="PF04939">
    <property type="entry name" value="RRS1"/>
    <property type="match status" value="1"/>
</dbReference>
<feature type="compositionally biased region" description="Gly residues" evidence="6">
    <location>
        <begin position="319"/>
        <end position="334"/>
    </location>
</feature>
<evidence type="ECO:0000256" key="4">
    <source>
        <dbReference type="ARBA" id="ARBA00023242"/>
    </source>
</evidence>
<comment type="function">
    <text evidence="5">Involved in ribosomal large subunit assembly.</text>
</comment>
<protein>
    <recommendedName>
        <fullName evidence="5">Ribosome biogenesis regulatory protein</fullName>
    </recommendedName>
</protein>
<reference evidence="7 8" key="1">
    <citation type="journal article" date="2017" name="Gigascience">
        <title>Genome sequence of the small brown planthopper, Laodelphax striatellus.</title>
        <authorList>
            <person name="Zhu J."/>
            <person name="Jiang F."/>
            <person name="Wang X."/>
            <person name="Yang P."/>
            <person name="Bao Y."/>
            <person name="Zhao W."/>
            <person name="Wang W."/>
            <person name="Lu H."/>
            <person name="Wang Q."/>
            <person name="Cui N."/>
            <person name="Li J."/>
            <person name="Chen X."/>
            <person name="Luo L."/>
            <person name="Yu J."/>
            <person name="Kang L."/>
            <person name="Cui F."/>
        </authorList>
    </citation>
    <scope>NUCLEOTIDE SEQUENCE [LARGE SCALE GENOMIC DNA]</scope>
    <source>
        <strain evidence="7">Lst14</strain>
    </source>
</reference>
<keyword evidence="8" id="KW-1185">Reference proteome</keyword>
<proteinExistence type="inferred from homology"/>
<dbReference type="GO" id="GO:0005730">
    <property type="term" value="C:nucleolus"/>
    <property type="evidence" value="ECO:0007669"/>
    <property type="project" value="TreeGrafter"/>
</dbReference>
<dbReference type="STRING" id="195883.A0A482X5H3"/>
<dbReference type="InParanoid" id="A0A482X5H3"/>
<dbReference type="GO" id="GO:0042273">
    <property type="term" value="P:ribosomal large subunit biogenesis"/>
    <property type="evidence" value="ECO:0007669"/>
    <property type="project" value="TreeGrafter"/>
</dbReference>
<dbReference type="OrthoDB" id="28455at2759"/>
<gene>
    <name evidence="7" type="ORF">LSTR_LSTR006286</name>
</gene>
<evidence type="ECO:0000313" key="7">
    <source>
        <dbReference type="EMBL" id="RZF40983.1"/>
    </source>
</evidence>
<comment type="similarity">
    <text evidence="2 5">Belongs to the RRS1 family.</text>
</comment>
<evidence type="ECO:0000256" key="3">
    <source>
        <dbReference type="ARBA" id="ARBA00022517"/>
    </source>
</evidence>
<accession>A0A482X5H3</accession>
<comment type="subcellular location">
    <subcellularLocation>
        <location evidence="1 5">Nucleus</location>
    </subcellularLocation>
</comment>
<dbReference type="EMBL" id="QKKF02017343">
    <property type="protein sequence ID" value="RZF40983.1"/>
    <property type="molecule type" value="Genomic_DNA"/>
</dbReference>
<keyword evidence="4 5" id="KW-0539">Nucleus</keyword>
<dbReference type="FunCoup" id="A0A482X5H3">
    <property type="interactions" value="1319"/>
</dbReference>